<dbReference type="Proteomes" id="UP001300383">
    <property type="component" value="Unassembled WGS sequence"/>
</dbReference>
<sequence length="66" mass="7583">MEYLSLRQTAEKWGLSVRRVQTLCITDRIPGATKIGSYWAIPVDADKPKDERIKSGKYIKKQGKMK</sequence>
<accession>A0AAP4EZL3</accession>
<evidence type="ECO:0000313" key="1">
    <source>
        <dbReference type="EMBL" id="MDI9243191.1"/>
    </source>
</evidence>
<protein>
    <submittedName>
        <fullName evidence="1">DNA-binding protein</fullName>
    </submittedName>
</protein>
<dbReference type="RefSeq" id="WP_283231619.1">
    <property type="nucleotide sequence ID" value="NZ_JASGBQ010000027.1"/>
</dbReference>
<name>A0AAP4EZL3_9FIRM</name>
<comment type="caution">
    <text evidence="1">The sequence shown here is derived from an EMBL/GenBank/DDBJ whole genome shotgun (WGS) entry which is preliminary data.</text>
</comment>
<organism evidence="1 2">
    <name type="scientific">Fusibacillus kribbianus</name>
    <dbReference type="NCBI Taxonomy" id="3044208"/>
    <lineage>
        <taxon>Bacteria</taxon>
        <taxon>Bacillati</taxon>
        <taxon>Bacillota</taxon>
        <taxon>Clostridia</taxon>
        <taxon>Lachnospirales</taxon>
        <taxon>Lachnospiraceae</taxon>
        <taxon>Fusibacillus</taxon>
    </lineage>
</organism>
<gene>
    <name evidence="1" type="ORF">QJ036_12110</name>
</gene>
<keyword evidence="2" id="KW-1185">Reference proteome</keyword>
<dbReference type="AlphaFoldDB" id="A0AAP4EZL3"/>
<proteinExistence type="predicted"/>
<keyword evidence="1" id="KW-0238">DNA-binding</keyword>
<dbReference type="EMBL" id="JASGBQ010000027">
    <property type="protein sequence ID" value="MDI9243191.1"/>
    <property type="molecule type" value="Genomic_DNA"/>
</dbReference>
<evidence type="ECO:0000313" key="2">
    <source>
        <dbReference type="Proteomes" id="UP001300383"/>
    </source>
</evidence>
<reference evidence="1 2" key="1">
    <citation type="submission" date="2023-05" db="EMBL/GenBank/DDBJ databases">
        <title>[ruminococcus] sp. nov., isolated from a pig farm feces dump.</title>
        <authorList>
            <person name="Chang Y.-H."/>
        </authorList>
    </citation>
    <scope>NUCLEOTIDE SEQUENCE [LARGE SCALE GENOMIC DNA]</scope>
    <source>
        <strain evidence="1 2">YH-rum2234</strain>
    </source>
</reference>
<dbReference type="GO" id="GO:0003677">
    <property type="term" value="F:DNA binding"/>
    <property type="evidence" value="ECO:0007669"/>
    <property type="project" value="UniProtKB-KW"/>
</dbReference>